<dbReference type="PANTHER" id="PTHR31415">
    <property type="entry name" value="OS05G0367900 PROTEIN"/>
    <property type="match status" value="1"/>
</dbReference>
<evidence type="ECO:0000256" key="1">
    <source>
        <dbReference type="ARBA" id="ARBA00004370"/>
    </source>
</evidence>
<dbReference type="InterPro" id="IPR044839">
    <property type="entry name" value="NDR1-like"/>
</dbReference>
<dbReference type="GO" id="GO:0005886">
    <property type="term" value="C:plasma membrane"/>
    <property type="evidence" value="ECO:0007669"/>
    <property type="project" value="TreeGrafter"/>
</dbReference>
<sequence length="206" mass="22766">MSEAQSCCRCCCGFIFTAGLSSLFMWLTLRASKPSCSIYQFYLPALNRSAGTPTNTTIFMDVKLSNGNNDKGIYYDAVNLTVYYYGDANRTKWLRTIPGFKQGHQKTAKKNASVETFGVNWTDVVAKNESAVFRVDLATAVRFKIIFWKTKRHKLRVGANVTLNPEGAKMAKKGIKLKSGVGKNTGGCCFWQMGISVVAVAIILLD</sequence>
<gene>
    <name evidence="5" type="primary">LOC115749914</name>
</gene>
<reference evidence="5" key="2">
    <citation type="submission" date="2025-08" db="UniProtKB">
        <authorList>
            <consortium name="RefSeq"/>
        </authorList>
    </citation>
    <scope>IDENTIFICATION</scope>
    <source>
        <tissue evidence="5">Leaf</tissue>
    </source>
</reference>
<evidence type="ECO:0000256" key="2">
    <source>
        <dbReference type="ARBA" id="ARBA00023136"/>
    </source>
</evidence>
<evidence type="ECO:0000313" key="4">
    <source>
        <dbReference type="Proteomes" id="UP000827889"/>
    </source>
</evidence>
<proteinExistence type="predicted"/>
<keyword evidence="3" id="KW-1133">Transmembrane helix</keyword>
<dbReference type="RefSeq" id="XP_030542811.1">
    <property type="nucleotide sequence ID" value="XM_030686951.2"/>
</dbReference>
<feature type="transmembrane region" description="Helical" evidence="3">
    <location>
        <begin position="7"/>
        <end position="29"/>
    </location>
</feature>
<name>A0A8B8Q6T5_9MYRT</name>
<evidence type="ECO:0000313" key="5">
    <source>
        <dbReference type="RefSeq" id="XP_030542811.1"/>
    </source>
</evidence>
<keyword evidence="2 3" id="KW-0472">Membrane</keyword>
<comment type="subcellular location">
    <subcellularLocation>
        <location evidence="1">Membrane</location>
    </subcellularLocation>
</comment>
<protein>
    <submittedName>
        <fullName evidence="5">Protein NDR1-like</fullName>
    </submittedName>
</protein>
<reference evidence="4" key="1">
    <citation type="submission" date="2025-05" db="UniProtKB">
        <authorList>
            <consortium name="RefSeq"/>
        </authorList>
    </citation>
    <scope>NUCLEOTIDE SEQUENCE [LARGE SCALE GENOMIC DNA]</scope>
</reference>
<dbReference type="KEGG" id="rarg:115749914"/>
<organism evidence="4 5">
    <name type="scientific">Rhodamnia argentea</name>
    <dbReference type="NCBI Taxonomy" id="178133"/>
    <lineage>
        <taxon>Eukaryota</taxon>
        <taxon>Viridiplantae</taxon>
        <taxon>Streptophyta</taxon>
        <taxon>Embryophyta</taxon>
        <taxon>Tracheophyta</taxon>
        <taxon>Spermatophyta</taxon>
        <taxon>Magnoliopsida</taxon>
        <taxon>eudicotyledons</taxon>
        <taxon>Gunneridae</taxon>
        <taxon>Pentapetalae</taxon>
        <taxon>rosids</taxon>
        <taxon>malvids</taxon>
        <taxon>Myrtales</taxon>
        <taxon>Myrtaceae</taxon>
        <taxon>Myrtoideae</taxon>
        <taxon>Myrteae</taxon>
        <taxon>Australasian group</taxon>
        <taxon>Rhodamnia</taxon>
    </lineage>
</organism>
<keyword evidence="3" id="KW-0812">Transmembrane</keyword>
<accession>A0A8B8Q6T5</accession>
<dbReference type="AlphaFoldDB" id="A0A8B8Q6T5"/>
<dbReference type="PANTHER" id="PTHR31415:SF52">
    <property type="entry name" value="LATE EMBRYOGENESIS ABUNDANT (LEA) HYDROXYPROLINE-RICH GLYCOPROTEIN FAMILY-RELATED"/>
    <property type="match status" value="1"/>
</dbReference>
<evidence type="ECO:0000256" key="3">
    <source>
        <dbReference type="SAM" id="Phobius"/>
    </source>
</evidence>
<dbReference type="Proteomes" id="UP000827889">
    <property type="component" value="Chromosome 2"/>
</dbReference>
<dbReference type="OrthoDB" id="1914670at2759"/>
<dbReference type="GO" id="GO:0098542">
    <property type="term" value="P:defense response to other organism"/>
    <property type="evidence" value="ECO:0007669"/>
    <property type="project" value="InterPro"/>
</dbReference>
<dbReference type="GeneID" id="115749914"/>
<dbReference type="GO" id="GO:0009506">
    <property type="term" value="C:plasmodesma"/>
    <property type="evidence" value="ECO:0007669"/>
    <property type="project" value="TreeGrafter"/>
</dbReference>
<keyword evidence="4" id="KW-1185">Reference proteome</keyword>